<accession>A0ABN1N0I6</accession>
<proteinExistence type="predicted"/>
<dbReference type="EMBL" id="BAAAFI010000010">
    <property type="protein sequence ID" value="GAA0879285.1"/>
    <property type="molecule type" value="Genomic_DNA"/>
</dbReference>
<dbReference type="Proteomes" id="UP001500469">
    <property type="component" value="Unassembled WGS sequence"/>
</dbReference>
<sequence>MIEWINENFGTNFDEEQLTNIKDFSLLWNIFENLVCGNNCTVNRLDERLKSVKFQIEEFQDNFQYSKDRYTEKGTTNARFENLNLRRGDRKEFVANVLSRSEDITSDIVFALLIIVYRYRNNLFHGLKDFMQFDQQVENFKNANQVLKSVLKHFH</sequence>
<organism evidence="1 2">
    <name type="scientific">Algoriphagus jejuensis</name>
    <dbReference type="NCBI Taxonomy" id="419934"/>
    <lineage>
        <taxon>Bacteria</taxon>
        <taxon>Pseudomonadati</taxon>
        <taxon>Bacteroidota</taxon>
        <taxon>Cytophagia</taxon>
        <taxon>Cytophagales</taxon>
        <taxon>Cyclobacteriaceae</taxon>
        <taxon>Algoriphagus</taxon>
    </lineage>
</organism>
<evidence type="ECO:0000313" key="2">
    <source>
        <dbReference type="Proteomes" id="UP001500469"/>
    </source>
</evidence>
<reference evidence="1 2" key="1">
    <citation type="journal article" date="2019" name="Int. J. Syst. Evol. Microbiol.">
        <title>The Global Catalogue of Microorganisms (GCM) 10K type strain sequencing project: providing services to taxonomists for standard genome sequencing and annotation.</title>
        <authorList>
            <consortium name="The Broad Institute Genomics Platform"/>
            <consortium name="The Broad Institute Genome Sequencing Center for Infectious Disease"/>
            <person name="Wu L."/>
            <person name="Ma J."/>
        </authorList>
    </citation>
    <scope>NUCLEOTIDE SEQUENCE [LARGE SCALE GENOMIC DNA]</scope>
    <source>
        <strain evidence="1 2">JCM 16112</strain>
    </source>
</reference>
<evidence type="ECO:0008006" key="3">
    <source>
        <dbReference type="Google" id="ProtNLM"/>
    </source>
</evidence>
<name>A0ABN1N0I6_9BACT</name>
<evidence type="ECO:0000313" key="1">
    <source>
        <dbReference type="EMBL" id="GAA0879285.1"/>
    </source>
</evidence>
<gene>
    <name evidence="1" type="ORF">GCM10009119_22530</name>
</gene>
<comment type="caution">
    <text evidence="1">The sequence shown here is derived from an EMBL/GenBank/DDBJ whole genome shotgun (WGS) entry which is preliminary data.</text>
</comment>
<keyword evidence="2" id="KW-1185">Reference proteome</keyword>
<protein>
    <recommendedName>
        <fullName evidence="3">ApeA N-terminal domain-containing protein</fullName>
    </recommendedName>
</protein>
<dbReference type="RefSeq" id="WP_343851534.1">
    <property type="nucleotide sequence ID" value="NZ_BAAAFI010000010.1"/>
</dbReference>